<accession>A0A1G8GR32</accession>
<evidence type="ECO:0000313" key="2">
    <source>
        <dbReference type="Proteomes" id="UP000199693"/>
    </source>
</evidence>
<evidence type="ECO:0000313" key="1">
    <source>
        <dbReference type="EMBL" id="SDH96826.1"/>
    </source>
</evidence>
<dbReference type="Proteomes" id="UP000199693">
    <property type="component" value="Unassembled WGS sequence"/>
</dbReference>
<name>A0A1G8GR32_9PSED</name>
<reference evidence="1 2" key="1">
    <citation type="submission" date="2016-10" db="EMBL/GenBank/DDBJ databases">
        <authorList>
            <person name="de Groot N.N."/>
        </authorList>
    </citation>
    <scope>NUCLEOTIDE SEQUENCE [LARGE SCALE GENOMIC DNA]</scope>
    <source>
        <strain evidence="1 2">CCM 7361</strain>
    </source>
</reference>
<dbReference type="AlphaFoldDB" id="A0A1G8GR32"/>
<dbReference type="EMBL" id="FNEC01000001">
    <property type="protein sequence ID" value="SDH96826.1"/>
    <property type="molecule type" value="Genomic_DNA"/>
</dbReference>
<gene>
    <name evidence="1" type="ORF">SAMN05216189_1001128</name>
</gene>
<organism evidence="1 2">
    <name type="scientific">Pseudomonas delhiensis</name>
    <dbReference type="NCBI Taxonomy" id="366289"/>
    <lineage>
        <taxon>Bacteria</taxon>
        <taxon>Pseudomonadati</taxon>
        <taxon>Pseudomonadota</taxon>
        <taxon>Gammaproteobacteria</taxon>
        <taxon>Pseudomonadales</taxon>
        <taxon>Pseudomonadaceae</taxon>
        <taxon>Pseudomonas</taxon>
    </lineage>
</organism>
<sequence length="69" mass="8150">MQQRIHIGRCADQTDRHIGILAQQRLVGIHQSSHDYKFDSHCLEHWNPRTYMIDATGIERGTAMQEKYR</sequence>
<proteinExistence type="predicted"/>
<protein>
    <submittedName>
        <fullName evidence="1">Uncharacterized protein</fullName>
    </submittedName>
</protein>